<dbReference type="RefSeq" id="WP_039740610.1">
    <property type="nucleotide sequence ID" value="NZ_CP009788.1"/>
</dbReference>
<keyword evidence="15" id="KW-1185">Reference proteome</keyword>
<protein>
    <recommendedName>
        <fullName evidence="10">Protein translocase subunit SecD</fullName>
    </recommendedName>
</protein>
<keyword evidence="8 10" id="KW-0811">Translocation</keyword>
<evidence type="ECO:0000259" key="12">
    <source>
        <dbReference type="Pfam" id="PF21760"/>
    </source>
</evidence>
<dbReference type="Pfam" id="PF02355">
    <property type="entry name" value="SecD_SecF_C"/>
    <property type="match status" value="1"/>
</dbReference>
<dbReference type="EMBL" id="CP009788">
    <property type="protein sequence ID" value="AJE02594.1"/>
    <property type="molecule type" value="Genomic_DNA"/>
</dbReference>
<dbReference type="PANTHER" id="PTHR30081:SF1">
    <property type="entry name" value="PROTEIN TRANSLOCASE SUBUNIT SECD"/>
    <property type="match status" value="1"/>
</dbReference>
<name>A0A0B5BC35_9BACT</name>
<dbReference type="NCBIfam" id="TIGR00916">
    <property type="entry name" value="2A0604s01"/>
    <property type="match status" value="1"/>
</dbReference>
<keyword evidence="5 10" id="KW-0812">Transmembrane</keyword>
<dbReference type="SUPFAM" id="SSF82866">
    <property type="entry name" value="Multidrug efflux transporter AcrB transmembrane domain"/>
    <property type="match status" value="1"/>
</dbReference>
<feature type="domain" description="Protein export membrane protein SecD/SecF C-terminal" evidence="11">
    <location>
        <begin position="353"/>
        <end position="518"/>
    </location>
</feature>
<comment type="function">
    <text evidence="10">Part of the Sec protein translocase complex. Interacts with the SecYEG preprotein conducting channel. SecDF uses the proton motive force (PMF) to complete protein translocation after the ATP-dependent function of SecA.</text>
</comment>
<dbReference type="GO" id="GO:0015450">
    <property type="term" value="F:protein-transporting ATPase activity"/>
    <property type="evidence" value="ECO:0007669"/>
    <property type="project" value="InterPro"/>
</dbReference>
<dbReference type="PANTHER" id="PTHR30081">
    <property type="entry name" value="PROTEIN-EXPORT MEMBRANE PROTEIN SEC"/>
    <property type="match status" value="1"/>
</dbReference>
<feature type="transmembrane region" description="Helical" evidence="10">
    <location>
        <begin position="424"/>
        <end position="446"/>
    </location>
</feature>
<keyword evidence="6 10" id="KW-0653">Protein transport</keyword>
<evidence type="ECO:0000256" key="10">
    <source>
        <dbReference type="HAMAP-Rule" id="MF_01463"/>
    </source>
</evidence>
<dbReference type="InterPro" id="IPR054384">
    <property type="entry name" value="SecDF_P1_head"/>
</dbReference>
<proteinExistence type="inferred from homology"/>
<keyword evidence="9 10" id="KW-0472">Membrane</keyword>
<dbReference type="Pfam" id="PF07549">
    <property type="entry name" value="Sec_GG"/>
    <property type="match status" value="1"/>
</dbReference>
<comment type="caution">
    <text evidence="10">Lacks conserved residue(s) required for the propagation of feature annotation.</text>
</comment>
<dbReference type="InterPro" id="IPR005791">
    <property type="entry name" value="SecD"/>
</dbReference>
<evidence type="ECO:0000256" key="6">
    <source>
        <dbReference type="ARBA" id="ARBA00022927"/>
    </source>
</evidence>
<feature type="transmembrane region" description="Helical" evidence="10">
    <location>
        <begin position="500"/>
        <end position="523"/>
    </location>
</feature>
<keyword evidence="4" id="KW-0997">Cell inner membrane</keyword>
<organism evidence="14 15">
    <name type="scientific">Geobacter pickeringii</name>
    <dbReference type="NCBI Taxonomy" id="345632"/>
    <lineage>
        <taxon>Bacteria</taxon>
        <taxon>Pseudomonadati</taxon>
        <taxon>Thermodesulfobacteriota</taxon>
        <taxon>Desulfuromonadia</taxon>
        <taxon>Geobacterales</taxon>
        <taxon>Geobacteraceae</taxon>
        <taxon>Geobacter</taxon>
    </lineage>
</organism>
<evidence type="ECO:0000256" key="7">
    <source>
        <dbReference type="ARBA" id="ARBA00022989"/>
    </source>
</evidence>
<dbReference type="NCBIfam" id="TIGR01129">
    <property type="entry name" value="secD"/>
    <property type="match status" value="1"/>
</dbReference>
<feature type="transmembrane region" description="Helical" evidence="10">
    <location>
        <begin position="467"/>
        <end position="488"/>
    </location>
</feature>
<dbReference type="KEGG" id="gpi:GPICK_03675"/>
<comment type="subunit">
    <text evidence="10">Forms a complex with SecF. Part of the essential Sec protein translocation apparatus which comprises SecA, SecYEG and auxiliary proteins SecDF. Other proteins may also be involved.</text>
</comment>
<evidence type="ECO:0000313" key="14">
    <source>
        <dbReference type="EMBL" id="AJE02594.1"/>
    </source>
</evidence>
<dbReference type="InterPro" id="IPR022646">
    <property type="entry name" value="SecD/SecF_CS"/>
</dbReference>
<evidence type="ECO:0000259" key="11">
    <source>
        <dbReference type="Pfam" id="PF02355"/>
    </source>
</evidence>
<keyword evidence="7 10" id="KW-1133">Transmembrane helix</keyword>
<feature type="domain" description="Protein translocase subunit SecDF P1" evidence="12">
    <location>
        <begin position="154"/>
        <end position="213"/>
    </location>
</feature>
<dbReference type="FunFam" id="3.30.1360.200:FF:000002">
    <property type="entry name" value="Preprotein translocase subunit SecD"/>
    <property type="match status" value="1"/>
</dbReference>
<feature type="transmembrane region" description="Helical" evidence="10">
    <location>
        <begin position="372"/>
        <end position="391"/>
    </location>
</feature>
<dbReference type="Proteomes" id="UP000057609">
    <property type="component" value="Chromosome"/>
</dbReference>
<reference evidence="14 15" key="1">
    <citation type="journal article" date="2015" name="Genome Announc.">
        <title>Complete Genome of Geobacter pickeringii G13T, a Metal-Reducing Isolate from Sedimentary Kaolin Deposits.</title>
        <authorList>
            <person name="Badalamenti J.P."/>
            <person name="Bond D.R."/>
        </authorList>
    </citation>
    <scope>NUCLEOTIDE SEQUENCE [LARGE SCALE GENOMIC DNA]</scope>
    <source>
        <strain evidence="14 15">G13</strain>
    </source>
</reference>
<dbReference type="Pfam" id="PF21760">
    <property type="entry name" value="SecD_1st"/>
    <property type="match status" value="1"/>
</dbReference>
<dbReference type="InterPro" id="IPR055344">
    <property type="entry name" value="SecD_SecF_C_bact"/>
</dbReference>
<evidence type="ECO:0000256" key="2">
    <source>
        <dbReference type="ARBA" id="ARBA00022448"/>
    </source>
</evidence>
<evidence type="ECO:0000256" key="4">
    <source>
        <dbReference type="ARBA" id="ARBA00022519"/>
    </source>
</evidence>
<dbReference type="STRING" id="345632.GPICK_03675"/>
<dbReference type="InterPro" id="IPR001036">
    <property type="entry name" value="Acrflvin-R"/>
</dbReference>
<evidence type="ECO:0000256" key="8">
    <source>
        <dbReference type="ARBA" id="ARBA00023010"/>
    </source>
</evidence>
<dbReference type="InterPro" id="IPR022813">
    <property type="entry name" value="SecD/SecF_arch_bac"/>
</dbReference>
<evidence type="ECO:0000256" key="9">
    <source>
        <dbReference type="ARBA" id="ARBA00023136"/>
    </source>
</evidence>
<dbReference type="FunFam" id="1.20.1640.10:FF:000004">
    <property type="entry name" value="Protein translocase subunit SecD"/>
    <property type="match status" value="1"/>
</dbReference>
<dbReference type="GO" id="GO:0005886">
    <property type="term" value="C:plasma membrane"/>
    <property type="evidence" value="ECO:0007669"/>
    <property type="project" value="UniProtKB-SubCell"/>
</dbReference>
<evidence type="ECO:0000256" key="3">
    <source>
        <dbReference type="ARBA" id="ARBA00022475"/>
    </source>
</evidence>
<gene>
    <name evidence="10" type="primary">secD</name>
    <name evidence="14" type="ORF">GPICK_03675</name>
</gene>
<dbReference type="GO" id="GO:0065002">
    <property type="term" value="P:intracellular protein transmembrane transport"/>
    <property type="evidence" value="ECO:0007669"/>
    <property type="project" value="UniProtKB-UniRule"/>
</dbReference>
<dbReference type="Gene3D" id="3.30.70.3400">
    <property type="match status" value="2"/>
</dbReference>
<dbReference type="PRINTS" id="PR00702">
    <property type="entry name" value="ACRIFLAVINRP"/>
</dbReference>
<dbReference type="AlphaFoldDB" id="A0A0B5BC35"/>
<feature type="transmembrane region" description="Helical" evidence="10">
    <location>
        <begin position="396"/>
        <end position="418"/>
    </location>
</feature>
<dbReference type="Gene3D" id="3.30.1360.200">
    <property type="match status" value="1"/>
</dbReference>
<dbReference type="OrthoDB" id="9805019at2"/>
<dbReference type="Pfam" id="PF22599">
    <property type="entry name" value="SecDF_P1_head"/>
    <property type="match status" value="1"/>
</dbReference>
<evidence type="ECO:0000259" key="13">
    <source>
        <dbReference type="Pfam" id="PF22599"/>
    </source>
</evidence>
<comment type="subcellular location">
    <subcellularLocation>
        <location evidence="1 10">Cell membrane</location>
        <topology evidence="1 10">Multi-pass membrane protein</topology>
    </subcellularLocation>
</comment>
<sequence>MSKGLTWRFSLIVLFILLSFLYLTPTLVSPLPSWWKGILPKDRIHLGLDLQGGTHLVMEVDTPKAVEGTLDLIVTDLEDSLATKTLRFKKIGRVAADRIQLTFYERGTADAVQKMLKEKYPTLELVPPYDDGGFVSMQLRMGEKEAQERKDRAVAQALETIRNRIDQFGVSEPVIAREGLANIVVQLPGIKDPKRAIELIGRTARLEFKLVDEAVNAATATPGTVPEDDEMLVEKRTDVTTGAVTETPLVVKKKAIITGDLLTDAQVRIDSQFNRPYVAIEFNSTGARLFDQVTAANVGKRFAIVLDNTIYSAPVIRERISGGSAQISGSFSEKEAADLAIVLRAGSLPAPVKIAQNVTVGPSLGQDSITKGLMAGLVGVALVVVFMAIYYKLCGIVANIGMVLNVVYLMGSLAALGATLTLPGIAAIVLLIGMSVDSNVLIFERIREELRLGKPPKAALDAGYDKAFLTIMDSHVTTLITAAVLFQFGTGPVKGFAVSLSLGVIINLFTSLLGTKAIFDLVLGRVRVKRLSV</sequence>
<dbReference type="HOGENOM" id="CLU_007894_4_3_7"/>
<dbReference type="GO" id="GO:0043952">
    <property type="term" value="P:protein transport by the Sec complex"/>
    <property type="evidence" value="ECO:0007669"/>
    <property type="project" value="UniProtKB-UniRule"/>
</dbReference>
<dbReference type="HAMAP" id="MF_01463_B">
    <property type="entry name" value="SecD_B"/>
    <property type="match status" value="1"/>
</dbReference>
<dbReference type="InterPro" id="IPR048631">
    <property type="entry name" value="SecD_1st"/>
</dbReference>
<keyword evidence="3 10" id="KW-1003">Cell membrane</keyword>
<dbReference type="GO" id="GO:0006605">
    <property type="term" value="P:protein targeting"/>
    <property type="evidence" value="ECO:0007669"/>
    <property type="project" value="UniProtKB-UniRule"/>
</dbReference>
<evidence type="ECO:0000256" key="5">
    <source>
        <dbReference type="ARBA" id="ARBA00022692"/>
    </source>
</evidence>
<feature type="domain" description="SecDF P1 head subdomain" evidence="13">
    <location>
        <begin position="245"/>
        <end position="350"/>
    </location>
</feature>
<accession>A0A0B5BC35</accession>
<evidence type="ECO:0000256" key="1">
    <source>
        <dbReference type="ARBA" id="ARBA00004651"/>
    </source>
</evidence>
<evidence type="ECO:0000313" key="15">
    <source>
        <dbReference type="Proteomes" id="UP000057609"/>
    </source>
</evidence>
<comment type="similarity">
    <text evidence="10">Belongs to the SecD/SecF family. SecD subfamily.</text>
</comment>
<dbReference type="InterPro" id="IPR048634">
    <property type="entry name" value="SecD_SecF_C"/>
</dbReference>
<keyword evidence="2 10" id="KW-0813">Transport</keyword>